<evidence type="ECO:0000256" key="8">
    <source>
        <dbReference type="ARBA" id="ARBA00023303"/>
    </source>
</evidence>
<dbReference type="Gene3D" id="1.10.287.630">
    <property type="entry name" value="Helix hairpin bin"/>
    <property type="match status" value="1"/>
</dbReference>
<feature type="region of interest" description="Disordered" evidence="9">
    <location>
        <begin position="576"/>
        <end position="611"/>
    </location>
</feature>
<dbReference type="InterPro" id="IPR000595">
    <property type="entry name" value="cNMP-bd_dom"/>
</dbReference>
<feature type="domain" description="Thioredoxin" evidence="12">
    <location>
        <begin position="1"/>
        <end position="99"/>
    </location>
</feature>
<sequence length="1184" mass="134623">MNLKFLEVKNEGAWFVMFYAPWCGHCKKLEPIWNQVSQSLYPPVVRVAQVDCTRFPNVASEFKVKGFPTLIFMKNGETFHYKGERSRETLVDYAERMALPPIQVIGDSNTMKEKINSQQKFFLYVGDNIGSTWEAFNVTAYEFQPYIYFYSVSLPVLQASGIEAVSHAPSVMVFKDGTHYLYKNDKPVVLENRLLEGEESETAPSVPGLSDLRDWINHERFPNVVEISGGNFHQVMKIKKYIVLVVTEVDKVGRMPKAMRDYKDAVERFAETYHSTYHDNFLFGWTGSPELANSIAMTTLPVPSLIVINATNYLHHIPEEHTEIITPENLADFLNRILQNDIQAYGGMGVMARAMRMYYEASTTLSGMWYGNPVLTSVIIGLPLGFLSLICYSMWCADIMDASEDEQNEYTLQRHQVVPLIQPESPPPSPPATYISSAELNRISTQDWIRPSPLQRMGRSVGCDLPQHVAEKFNEQLSGDTEKAAVTTSCPTNSLVKEKQQLFLKLIPTISIEEDVGLREDSCRTWVRRPTLHSVASSCISGNSSMTSFSIDKNHFVSSRIQRLVSAFTDRAKALKERIAQPPTPSTDSSDHEGRGPAPHPPPLSLRLDSSSEPKRTWINVSKPFRIPRTFHPQSSVYISWLFVVSSSFMYNLWSVPLRITFPYQDDSNIYLWLIADYVADVIYLVDTFLIRPRLRFVREGSWIEEVTDCRKNYIASLGSKIDVLSLTPLDFLYFYFGLQSSLLRFPRMIRILPFWEFFDRLDMMAPSPFIIRIGRTLFYMLYLIHLNACAYFFYSKWAGIGSDAFVFQGEGNAYLRCFYFAMKTATKIGKNPKPANNIDRTFMIFNWLIGVFACAAIIGQIRDIMAAAERSKTEYRERLDRTVQLMNRLNLPPKIQDRIRMWFTYSWSTQKTLDEISSLVSLPHNMQMDIAMNVHVQTLSKVQLFQDCDPALIRDLVLKLKPVLFLPGDLVCKKGEVGKEMYIVKQGQVQVMGGPNNDKILVTLSEGSVFGEISLLAVGGGNRRMADVRSEGFSNLFVLSKSDLNEALEYHPEAQKILQRKAKKLVKKTSERQLSSEPIITTKPPTPKLVKTVLQAVSADSKTRKFLLQGSRTTSSMTQLSTDPGVTNSLDSVFVVKDVRSYSDEVLLKPNYLPFNKRSALIRRNAFKVSTNRIAPANSPKFQ</sequence>
<dbReference type="GO" id="GO:0044877">
    <property type="term" value="F:protein-containing complex binding"/>
    <property type="evidence" value="ECO:0007669"/>
    <property type="project" value="TreeGrafter"/>
</dbReference>
<evidence type="ECO:0000256" key="5">
    <source>
        <dbReference type="ARBA" id="ARBA00023065"/>
    </source>
</evidence>
<evidence type="ECO:0000256" key="6">
    <source>
        <dbReference type="ARBA" id="ARBA00023136"/>
    </source>
</evidence>
<dbReference type="Gene3D" id="1.10.287.70">
    <property type="match status" value="1"/>
</dbReference>
<dbReference type="PANTHER" id="PTHR45638">
    <property type="entry name" value="CYCLIC NUCLEOTIDE-GATED CATION CHANNEL SUBUNIT A"/>
    <property type="match status" value="1"/>
</dbReference>
<evidence type="ECO:0000259" key="12">
    <source>
        <dbReference type="PROSITE" id="PS51352"/>
    </source>
</evidence>
<keyword evidence="3 10" id="KW-0812">Transmembrane</keyword>
<dbReference type="GO" id="GO:0017071">
    <property type="term" value="C:intracellular cyclic nucleotide activated cation channel complex"/>
    <property type="evidence" value="ECO:0007669"/>
    <property type="project" value="TreeGrafter"/>
</dbReference>
<keyword evidence="2" id="KW-0813">Transport</keyword>
<feature type="transmembrane region" description="Helical" evidence="10">
    <location>
        <begin position="670"/>
        <end position="691"/>
    </location>
</feature>
<dbReference type="PROSITE" id="PS00194">
    <property type="entry name" value="THIOREDOXIN_1"/>
    <property type="match status" value="1"/>
</dbReference>
<dbReference type="GO" id="GO:0005222">
    <property type="term" value="F:intracellularly cAMP-activated cation channel activity"/>
    <property type="evidence" value="ECO:0007669"/>
    <property type="project" value="TreeGrafter"/>
</dbReference>
<gene>
    <name evidence="13" type="ORF">DGAL_LOCUS9319</name>
</gene>
<dbReference type="GO" id="GO:0005886">
    <property type="term" value="C:plasma membrane"/>
    <property type="evidence" value="ECO:0007669"/>
    <property type="project" value="TreeGrafter"/>
</dbReference>
<keyword evidence="6 10" id="KW-0472">Membrane</keyword>
<comment type="caution">
    <text evidence="13">The sequence shown here is derived from an EMBL/GenBank/DDBJ whole genome shotgun (WGS) entry which is preliminary data.</text>
</comment>
<dbReference type="InterPro" id="IPR017937">
    <property type="entry name" value="Thioredoxin_CS"/>
</dbReference>
<keyword evidence="4 10" id="KW-1133">Transmembrane helix</keyword>
<evidence type="ECO:0000256" key="3">
    <source>
        <dbReference type="ARBA" id="ARBA00022692"/>
    </source>
</evidence>
<evidence type="ECO:0000313" key="14">
    <source>
        <dbReference type="Proteomes" id="UP000789390"/>
    </source>
</evidence>
<dbReference type="CDD" id="cd00038">
    <property type="entry name" value="CAP_ED"/>
    <property type="match status" value="1"/>
</dbReference>
<name>A0A8J2WJ05_9CRUS</name>
<keyword evidence="5" id="KW-0406">Ion transport</keyword>
<dbReference type="FunFam" id="3.40.30.10:FF:000115">
    <property type="entry name" value="protein disulfide-isomerase TMX3 isoform X1"/>
    <property type="match status" value="1"/>
</dbReference>
<dbReference type="PROSITE" id="PS50042">
    <property type="entry name" value="CNMP_BINDING_3"/>
    <property type="match status" value="1"/>
</dbReference>
<dbReference type="EMBL" id="CAKKLH010000223">
    <property type="protein sequence ID" value="CAH0106168.1"/>
    <property type="molecule type" value="Genomic_DNA"/>
</dbReference>
<dbReference type="FunFam" id="2.60.120.10:FF:000078">
    <property type="entry name" value="Cyclic nucleotide-gated channel"/>
    <property type="match status" value="1"/>
</dbReference>
<dbReference type="SUPFAM" id="SSF81324">
    <property type="entry name" value="Voltage-gated potassium channels"/>
    <property type="match status" value="1"/>
</dbReference>
<evidence type="ECO:0000256" key="2">
    <source>
        <dbReference type="ARBA" id="ARBA00022448"/>
    </source>
</evidence>
<evidence type="ECO:0000256" key="9">
    <source>
        <dbReference type="SAM" id="MobiDB-lite"/>
    </source>
</evidence>
<dbReference type="AlphaFoldDB" id="A0A8J2WJ05"/>
<keyword evidence="7" id="KW-1071">Ligand-gated ion channel</keyword>
<evidence type="ECO:0008006" key="15">
    <source>
        <dbReference type="Google" id="ProtNLM"/>
    </source>
</evidence>
<dbReference type="FunFam" id="1.10.287.70:FF:000149">
    <property type="entry name" value="Cyclic nucleotide-gated cation channel beta-1"/>
    <property type="match status" value="1"/>
</dbReference>
<dbReference type="InterPro" id="IPR036249">
    <property type="entry name" value="Thioredoxin-like_sf"/>
</dbReference>
<dbReference type="InterPro" id="IPR018488">
    <property type="entry name" value="cNMP-bd_CS"/>
</dbReference>
<reference evidence="13" key="1">
    <citation type="submission" date="2021-11" db="EMBL/GenBank/DDBJ databases">
        <authorList>
            <person name="Schell T."/>
        </authorList>
    </citation>
    <scope>NUCLEOTIDE SEQUENCE</scope>
    <source>
        <strain evidence="13">M5</strain>
    </source>
</reference>
<dbReference type="PROSITE" id="PS51352">
    <property type="entry name" value="THIOREDOXIN_2"/>
    <property type="match status" value="1"/>
</dbReference>
<dbReference type="InterPro" id="IPR050866">
    <property type="entry name" value="CNG_cation_channel"/>
</dbReference>
<dbReference type="InterPro" id="IPR014710">
    <property type="entry name" value="RmlC-like_jellyroll"/>
</dbReference>
<comment type="subcellular location">
    <subcellularLocation>
        <location evidence="1">Membrane</location>
        <topology evidence="1">Multi-pass membrane protein</topology>
    </subcellularLocation>
</comment>
<dbReference type="GO" id="GO:0030553">
    <property type="term" value="F:cGMP binding"/>
    <property type="evidence" value="ECO:0007669"/>
    <property type="project" value="TreeGrafter"/>
</dbReference>
<keyword evidence="8" id="KW-0407">Ion channel</keyword>
<dbReference type="Gene3D" id="2.60.120.10">
    <property type="entry name" value="Jelly Rolls"/>
    <property type="match status" value="1"/>
</dbReference>
<dbReference type="PANTHER" id="PTHR45638:SF1">
    <property type="entry name" value="CYCLIC NUCLEOTIDE-GATED ION CHANNEL SUBUNIT B, ISOFORM A"/>
    <property type="match status" value="1"/>
</dbReference>
<dbReference type="SMART" id="SM00100">
    <property type="entry name" value="cNMP"/>
    <property type="match status" value="1"/>
</dbReference>
<keyword evidence="14" id="KW-1185">Reference proteome</keyword>
<evidence type="ECO:0000256" key="4">
    <source>
        <dbReference type="ARBA" id="ARBA00022989"/>
    </source>
</evidence>
<dbReference type="Gene3D" id="3.40.30.10">
    <property type="entry name" value="Glutaredoxin"/>
    <property type="match status" value="2"/>
</dbReference>
<feature type="transmembrane region" description="Helical" evidence="10">
    <location>
        <begin position="636"/>
        <end position="654"/>
    </location>
</feature>
<dbReference type="GO" id="GO:0005223">
    <property type="term" value="F:intracellularly cGMP-activated cation channel activity"/>
    <property type="evidence" value="ECO:0007669"/>
    <property type="project" value="TreeGrafter"/>
</dbReference>
<protein>
    <recommendedName>
        <fullName evidence="15">Cyclic nucleotide-binding domain-containing protein</fullName>
    </recommendedName>
</protein>
<dbReference type="FunFam" id="1.10.287.630:FF:000001">
    <property type="entry name" value="Cyclic nucleotide-gated channel alpha 3"/>
    <property type="match status" value="1"/>
</dbReference>
<evidence type="ECO:0000256" key="7">
    <source>
        <dbReference type="ARBA" id="ARBA00023286"/>
    </source>
</evidence>
<feature type="domain" description="Cyclic nucleotide-binding" evidence="11">
    <location>
        <begin position="945"/>
        <end position="1049"/>
    </location>
</feature>
<accession>A0A8J2WJ05</accession>
<evidence type="ECO:0000256" key="1">
    <source>
        <dbReference type="ARBA" id="ARBA00004141"/>
    </source>
</evidence>
<dbReference type="SUPFAM" id="SSF51206">
    <property type="entry name" value="cAMP-binding domain-like"/>
    <property type="match status" value="1"/>
</dbReference>
<evidence type="ECO:0000256" key="10">
    <source>
        <dbReference type="SAM" id="Phobius"/>
    </source>
</evidence>
<organism evidence="13 14">
    <name type="scientific">Daphnia galeata</name>
    <dbReference type="NCBI Taxonomy" id="27404"/>
    <lineage>
        <taxon>Eukaryota</taxon>
        <taxon>Metazoa</taxon>
        <taxon>Ecdysozoa</taxon>
        <taxon>Arthropoda</taxon>
        <taxon>Crustacea</taxon>
        <taxon>Branchiopoda</taxon>
        <taxon>Diplostraca</taxon>
        <taxon>Cladocera</taxon>
        <taxon>Anomopoda</taxon>
        <taxon>Daphniidae</taxon>
        <taxon>Daphnia</taxon>
    </lineage>
</organism>
<dbReference type="Pfam" id="PF00027">
    <property type="entry name" value="cNMP_binding"/>
    <property type="match status" value="1"/>
</dbReference>
<evidence type="ECO:0000259" key="11">
    <source>
        <dbReference type="PROSITE" id="PS50042"/>
    </source>
</evidence>
<feature type="transmembrane region" description="Helical" evidence="10">
    <location>
        <begin position="843"/>
        <end position="862"/>
    </location>
</feature>
<dbReference type="PROSITE" id="PS00888">
    <property type="entry name" value="CNMP_BINDING_1"/>
    <property type="match status" value="1"/>
</dbReference>
<dbReference type="InterPro" id="IPR013766">
    <property type="entry name" value="Thioredoxin_domain"/>
</dbReference>
<dbReference type="SUPFAM" id="SSF52833">
    <property type="entry name" value="Thioredoxin-like"/>
    <property type="match status" value="1"/>
</dbReference>
<dbReference type="OrthoDB" id="421226at2759"/>
<dbReference type="Pfam" id="PF00085">
    <property type="entry name" value="Thioredoxin"/>
    <property type="match status" value="1"/>
</dbReference>
<dbReference type="InterPro" id="IPR018490">
    <property type="entry name" value="cNMP-bd_dom_sf"/>
</dbReference>
<proteinExistence type="predicted"/>
<evidence type="ECO:0000313" key="13">
    <source>
        <dbReference type="EMBL" id="CAH0106168.1"/>
    </source>
</evidence>
<dbReference type="Pfam" id="PF13848">
    <property type="entry name" value="Thioredoxin_6"/>
    <property type="match status" value="1"/>
</dbReference>
<feature type="transmembrane region" description="Helical" evidence="10">
    <location>
        <begin position="778"/>
        <end position="795"/>
    </location>
</feature>
<dbReference type="Proteomes" id="UP000789390">
    <property type="component" value="Unassembled WGS sequence"/>
</dbReference>